<dbReference type="AlphaFoldDB" id="A0A5D8Q934"/>
<gene>
    <name evidence="1" type="ORF">FWJ32_11050</name>
</gene>
<protein>
    <recommendedName>
        <fullName evidence="3">VCBS repeat-containing protein</fullName>
    </recommendedName>
</protein>
<dbReference type="InterPro" id="IPR028994">
    <property type="entry name" value="Integrin_alpha_N"/>
</dbReference>
<dbReference type="SUPFAM" id="SSF69318">
    <property type="entry name" value="Integrin alpha N-terminal domain"/>
    <property type="match status" value="1"/>
</dbReference>
<proteinExistence type="predicted"/>
<evidence type="ECO:0000313" key="1">
    <source>
        <dbReference type="EMBL" id="TZE81031.1"/>
    </source>
</evidence>
<name>A0A5D8Q934_9THEO</name>
<sequence>MKKILSIAILVITFILFYLRAAPFKYLYKDDVAVFMWGHGFWAKGTNIQEYVSDGLMKDITTDGDYIYYITGEKKGKYGDKLYIFNLSAGRKIKEVYMPDRMPWKIDSGDVDGDGKTDILVLMYKKTLFDPVLDNRPFVYTFDGHLYAKWLGSRLSHPILDAHFKDVDGDSVDELVSLEYGRDGKKIRGIYEWDSFGFVMKNVKEMGYFK</sequence>
<accession>A0A5D8Q934</accession>
<keyword evidence="2" id="KW-1185">Reference proteome</keyword>
<dbReference type="Proteomes" id="UP000322976">
    <property type="component" value="Unassembled WGS sequence"/>
</dbReference>
<evidence type="ECO:0000313" key="2">
    <source>
        <dbReference type="Proteomes" id="UP000322976"/>
    </source>
</evidence>
<reference evidence="1 2" key="1">
    <citation type="submission" date="2019-08" db="EMBL/GenBank/DDBJ databases">
        <title>Calorimonas adulescens gen. nov., sp. nov., an anaerobic thermophilic bacterium from Sakhalin hot spring.</title>
        <authorList>
            <person name="Khomyakova M.A."/>
            <person name="Merkel A.Y."/>
            <person name="Novikov A."/>
            <person name="Bonch-Osmolovskaya E.A."/>
            <person name="Slobodkin A.I."/>
        </authorList>
    </citation>
    <scope>NUCLEOTIDE SEQUENCE [LARGE SCALE GENOMIC DNA]</scope>
    <source>
        <strain evidence="1 2">A05MB</strain>
    </source>
</reference>
<organism evidence="1 2">
    <name type="scientific">Calorimonas adulescens</name>
    <dbReference type="NCBI Taxonomy" id="2606906"/>
    <lineage>
        <taxon>Bacteria</taxon>
        <taxon>Bacillati</taxon>
        <taxon>Bacillota</taxon>
        <taxon>Clostridia</taxon>
        <taxon>Thermoanaerobacterales</taxon>
        <taxon>Thermoanaerobacteraceae</taxon>
        <taxon>Calorimonas</taxon>
    </lineage>
</organism>
<evidence type="ECO:0008006" key="3">
    <source>
        <dbReference type="Google" id="ProtNLM"/>
    </source>
</evidence>
<comment type="caution">
    <text evidence="1">The sequence shown here is derived from an EMBL/GenBank/DDBJ whole genome shotgun (WGS) entry which is preliminary data.</text>
</comment>
<dbReference type="RefSeq" id="WP_149546011.1">
    <property type="nucleotide sequence ID" value="NZ_VTPS01000019.1"/>
</dbReference>
<dbReference type="EMBL" id="VTPS01000019">
    <property type="protein sequence ID" value="TZE81031.1"/>
    <property type="molecule type" value="Genomic_DNA"/>
</dbReference>